<accession>A0ABR0TJV0</accession>
<dbReference type="SUPFAM" id="SSF52343">
    <property type="entry name" value="Ferredoxin reductase-like, C-terminal NADP-linked domain"/>
    <property type="match status" value="1"/>
</dbReference>
<feature type="compositionally biased region" description="Polar residues" evidence="1">
    <location>
        <begin position="28"/>
        <end position="38"/>
    </location>
</feature>
<dbReference type="PANTHER" id="PTHR33927">
    <property type="entry name" value="TRANSMEMBRANE PROTEIN"/>
    <property type="match status" value="1"/>
</dbReference>
<proteinExistence type="predicted"/>
<keyword evidence="4" id="KW-1185">Reference proteome</keyword>
<evidence type="ECO:0000256" key="1">
    <source>
        <dbReference type="SAM" id="MobiDB-lite"/>
    </source>
</evidence>
<sequence length="540" mass="59422">MSARRFSGPPAVTVAVKVDVVRPRANSEPGTSHGSIGSSPEERRISRTLRLQTNHFPIRSLTEKPWLLPLLEYPFVPSPIPEEPEQLSEKVQDPIVTDKGELKWLACAQELPPQLGTEFSRRFWEFFPLYRLIFAFTVLANLAATILVTPFSSITSSDAATGAAVNFCFAVLVRNEHVVNAMFRSACTLNPSTPLSVRRVGAKVYSYGGFHSGCATAGMLWYLAFTILLSADLSDPGKRSAFAFALFVSILLLAISWSAFPAFRVAHHNTFEAVHRYAGWFSVGLLWAQLGTSVAISHYLGGEPVGLLLIESPLFWCLVIITMAIIYPWSRLTERGVHVQVLSSRAALLYFDYKRMETCQGIRITDHPLKETHSFATISRVGDEQGFRVLMSRAGDWTSNFINNPPTRIWVKGAPVYGVMRVALMFKKVLVVATGTGIGPCLSLLESCPEHPMHVLWMGSNPRESYGDTIINSVFAADSGACIVDTSKAGRGDILRLVYARYVESQSEAIIIISNAVVTRQVVGGLECRGVPIFGAIFDS</sequence>
<evidence type="ECO:0000256" key="2">
    <source>
        <dbReference type="SAM" id="Phobius"/>
    </source>
</evidence>
<reference evidence="3 4" key="1">
    <citation type="submission" date="2023-11" db="EMBL/GenBank/DDBJ databases">
        <title>Draft genome sequence and annotation of the polyextremotolerant black yeast-like fungus Aureobasidium pullulans NRRL 62042.</title>
        <authorList>
            <person name="Dielentheis-Frenken M.R.E."/>
            <person name="Wibberg D."/>
            <person name="Blank L.M."/>
            <person name="Tiso T."/>
        </authorList>
    </citation>
    <scope>NUCLEOTIDE SEQUENCE [LARGE SCALE GENOMIC DNA]</scope>
    <source>
        <strain evidence="3 4">NRRL 62042</strain>
    </source>
</reference>
<keyword evidence="2" id="KW-0472">Membrane</keyword>
<dbReference type="InterPro" id="IPR052979">
    <property type="entry name" value="Adenylate-forming_domain"/>
</dbReference>
<organism evidence="3 4">
    <name type="scientific">Aureobasidium pullulans</name>
    <name type="common">Black yeast</name>
    <name type="synonym">Pullularia pullulans</name>
    <dbReference type="NCBI Taxonomy" id="5580"/>
    <lineage>
        <taxon>Eukaryota</taxon>
        <taxon>Fungi</taxon>
        <taxon>Dikarya</taxon>
        <taxon>Ascomycota</taxon>
        <taxon>Pezizomycotina</taxon>
        <taxon>Dothideomycetes</taxon>
        <taxon>Dothideomycetidae</taxon>
        <taxon>Dothideales</taxon>
        <taxon>Saccotheciaceae</taxon>
        <taxon>Aureobasidium</taxon>
    </lineage>
</organism>
<keyword evidence="2" id="KW-1133">Transmembrane helix</keyword>
<dbReference type="InterPro" id="IPR039261">
    <property type="entry name" value="FNR_nucleotide-bd"/>
</dbReference>
<keyword evidence="2" id="KW-0812">Transmembrane</keyword>
<evidence type="ECO:0000313" key="4">
    <source>
        <dbReference type="Proteomes" id="UP001341245"/>
    </source>
</evidence>
<protein>
    <recommendedName>
        <fullName evidence="5">Integral membrane protein TmpA</fullName>
    </recommendedName>
</protein>
<dbReference type="EMBL" id="JASGXD010000007">
    <property type="protein sequence ID" value="KAK6004703.1"/>
    <property type="molecule type" value="Genomic_DNA"/>
</dbReference>
<feature type="region of interest" description="Disordered" evidence="1">
    <location>
        <begin position="23"/>
        <end position="43"/>
    </location>
</feature>
<feature type="transmembrane region" description="Helical" evidence="2">
    <location>
        <begin position="129"/>
        <end position="148"/>
    </location>
</feature>
<name>A0ABR0TJV0_AURPU</name>
<dbReference type="PANTHER" id="PTHR33927:SF5">
    <property type="entry name" value="ENZYME, PUTATIVE (AFU_ORTHOLOGUE AFUA_8G01222)-RELATED"/>
    <property type="match status" value="1"/>
</dbReference>
<feature type="transmembrane region" description="Helical" evidence="2">
    <location>
        <begin position="307"/>
        <end position="329"/>
    </location>
</feature>
<evidence type="ECO:0008006" key="5">
    <source>
        <dbReference type="Google" id="ProtNLM"/>
    </source>
</evidence>
<evidence type="ECO:0000313" key="3">
    <source>
        <dbReference type="EMBL" id="KAK6004703.1"/>
    </source>
</evidence>
<gene>
    <name evidence="3" type="ORF">QM012_008565</name>
</gene>
<comment type="caution">
    <text evidence="3">The sequence shown here is derived from an EMBL/GenBank/DDBJ whole genome shotgun (WGS) entry which is preliminary data.</text>
</comment>
<feature type="transmembrane region" description="Helical" evidence="2">
    <location>
        <begin position="280"/>
        <end position="300"/>
    </location>
</feature>
<feature type="transmembrane region" description="Helical" evidence="2">
    <location>
        <begin position="241"/>
        <end position="260"/>
    </location>
</feature>
<dbReference type="Proteomes" id="UP001341245">
    <property type="component" value="Unassembled WGS sequence"/>
</dbReference>
<feature type="transmembrane region" description="Helical" evidence="2">
    <location>
        <begin position="204"/>
        <end position="229"/>
    </location>
</feature>